<dbReference type="InterPro" id="IPR018499">
    <property type="entry name" value="Tetraspanin/Peripherin"/>
</dbReference>
<evidence type="ECO:0000256" key="7">
    <source>
        <dbReference type="RuleBase" id="RU361218"/>
    </source>
</evidence>
<dbReference type="InterPro" id="IPR018503">
    <property type="entry name" value="Tetraspanin_CS"/>
</dbReference>
<comment type="similarity">
    <text evidence="2 7">Belongs to the tetraspanin (TM4SF) family.</text>
</comment>
<comment type="subcellular location">
    <subcellularLocation>
        <location evidence="1 7">Membrane</location>
        <topology evidence="1 7">Multi-pass membrane protein</topology>
    </subcellularLocation>
</comment>
<feature type="disulfide bond" evidence="6">
    <location>
        <begin position="147"/>
        <end position="181"/>
    </location>
</feature>
<evidence type="ECO:0000313" key="9">
    <source>
        <dbReference type="Proteomes" id="UP001152320"/>
    </source>
</evidence>
<feature type="transmembrane region" description="Helical" evidence="7">
    <location>
        <begin position="55"/>
        <end position="76"/>
    </location>
</feature>
<dbReference type="PRINTS" id="PR00259">
    <property type="entry name" value="TMFOUR"/>
</dbReference>
<evidence type="ECO:0000256" key="6">
    <source>
        <dbReference type="PIRSR" id="PIRSR002419-1"/>
    </source>
</evidence>
<evidence type="ECO:0000256" key="4">
    <source>
        <dbReference type="ARBA" id="ARBA00022989"/>
    </source>
</evidence>
<dbReference type="PROSITE" id="PS00421">
    <property type="entry name" value="TM4_1"/>
    <property type="match status" value="1"/>
</dbReference>
<feature type="transmembrane region" description="Helical" evidence="7">
    <location>
        <begin position="83"/>
        <end position="107"/>
    </location>
</feature>
<keyword evidence="3 7" id="KW-0812">Transmembrane</keyword>
<evidence type="ECO:0000313" key="8">
    <source>
        <dbReference type="EMBL" id="KAJ8023470.1"/>
    </source>
</evidence>
<gene>
    <name evidence="8" type="ORF">HOLleu_35925</name>
</gene>
<dbReference type="SUPFAM" id="SSF48652">
    <property type="entry name" value="Tetraspanin"/>
    <property type="match status" value="1"/>
</dbReference>
<dbReference type="Proteomes" id="UP001152320">
    <property type="component" value="Chromosome 19"/>
</dbReference>
<dbReference type="AlphaFoldDB" id="A0A9Q0YJ28"/>
<dbReference type="InterPro" id="IPR000301">
    <property type="entry name" value="Tetraspanin_animals"/>
</dbReference>
<proteinExistence type="inferred from homology"/>
<keyword evidence="5 7" id="KW-0472">Membrane</keyword>
<dbReference type="InterPro" id="IPR008952">
    <property type="entry name" value="Tetraspanin_EC2_sf"/>
</dbReference>
<sequence>MATVGGFARVIKYLLFLFTFVFVVTGIILLSLGIALHTKEQAFAVLLPTFPFLNVGNLLIAVGIIVFLVSFLGCFGAMRESRLLLLLFIGFLLLIFILEMAIGGLGYRYRNEVTDFVTDDLKDGLMQYMNDTSYMEAWDQIQSELMCCGVVHPDDWYRNSTFKQNQVPDSCCKPENIHPMCGRDGSAVYNQGCKQVMIIALQSNLAGVAAGGIIIALFEVLGMVCACLVLVSIRRDKKV</sequence>
<name>A0A9Q0YJ28_HOLLE</name>
<dbReference type="CDD" id="cd03127">
    <property type="entry name" value="tetraspanin_LEL"/>
    <property type="match status" value="1"/>
</dbReference>
<comment type="caution">
    <text evidence="8">The sequence shown here is derived from an EMBL/GenBank/DDBJ whole genome shotgun (WGS) entry which is preliminary data.</text>
</comment>
<keyword evidence="9" id="KW-1185">Reference proteome</keyword>
<dbReference type="PIRSF" id="PIRSF002419">
    <property type="entry name" value="Tetraspanin"/>
    <property type="match status" value="1"/>
</dbReference>
<keyword evidence="6" id="KW-1015">Disulfide bond</keyword>
<evidence type="ECO:0000256" key="5">
    <source>
        <dbReference type="ARBA" id="ARBA00023136"/>
    </source>
</evidence>
<evidence type="ECO:0000256" key="1">
    <source>
        <dbReference type="ARBA" id="ARBA00004141"/>
    </source>
</evidence>
<dbReference type="Gene3D" id="1.10.1450.10">
    <property type="entry name" value="Tetraspanin"/>
    <property type="match status" value="1"/>
</dbReference>
<organism evidence="8 9">
    <name type="scientific">Holothuria leucospilota</name>
    <name type="common">Black long sea cucumber</name>
    <name type="synonym">Mertensiothuria leucospilota</name>
    <dbReference type="NCBI Taxonomy" id="206669"/>
    <lineage>
        <taxon>Eukaryota</taxon>
        <taxon>Metazoa</taxon>
        <taxon>Echinodermata</taxon>
        <taxon>Eleutherozoa</taxon>
        <taxon>Echinozoa</taxon>
        <taxon>Holothuroidea</taxon>
        <taxon>Aspidochirotacea</taxon>
        <taxon>Aspidochirotida</taxon>
        <taxon>Holothuriidae</taxon>
        <taxon>Holothuria</taxon>
    </lineage>
</organism>
<evidence type="ECO:0000256" key="2">
    <source>
        <dbReference type="ARBA" id="ARBA00006840"/>
    </source>
</evidence>
<dbReference type="OrthoDB" id="432835at2759"/>
<evidence type="ECO:0000256" key="3">
    <source>
        <dbReference type="ARBA" id="ARBA00022692"/>
    </source>
</evidence>
<protein>
    <recommendedName>
        <fullName evidence="7">Tetraspanin</fullName>
    </recommendedName>
</protein>
<feature type="transmembrane region" description="Helical" evidence="7">
    <location>
        <begin position="12"/>
        <end position="35"/>
    </location>
</feature>
<dbReference type="GO" id="GO:0005886">
    <property type="term" value="C:plasma membrane"/>
    <property type="evidence" value="ECO:0007669"/>
    <property type="project" value="TreeGrafter"/>
</dbReference>
<dbReference type="PANTHER" id="PTHR19282">
    <property type="entry name" value="TETRASPANIN"/>
    <property type="match status" value="1"/>
</dbReference>
<accession>A0A9Q0YJ28</accession>
<reference evidence="8" key="1">
    <citation type="submission" date="2021-10" db="EMBL/GenBank/DDBJ databases">
        <title>Tropical sea cucumber genome reveals ecological adaptation and Cuvierian tubules defense mechanism.</title>
        <authorList>
            <person name="Chen T."/>
        </authorList>
    </citation>
    <scope>NUCLEOTIDE SEQUENCE</scope>
    <source>
        <strain evidence="8">Nanhai2018</strain>
        <tissue evidence="8">Muscle</tissue>
    </source>
</reference>
<feature type="transmembrane region" description="Helical" evidence="7">
    <location>
        <begin position="205"/>
        <end position="231"/>
    </location>
</feature>
<dbReference type="PANTHER" id="PTHR19282:SF519">
    <property type="entry name" value="TETRASPANIN"/>
    <property type="match status" value="1"/>
</dbReference>
<dbReference type="Pfam" id="PF00335">
    <property type="entry name" value="Tetraspanin"/>
    <property type="match status" value="1"/>
</dbReference>
<keyword evidence="4 7" id="KW-1133">Transmembrane helix</keyword>
<dbReference type="EMBL" id="JAIZAY010000019">
    <property type="protein sequence ID" value="KAJ8023470.1"/>
    <property type="molecule type" value="Genomic_DNA"/>
</dbReference>